<name>A0A6J5J5W2_9BURK</name>
<sequence>MGYQSTCRQRVPPRIVPGAPNARCNALQDRPGGLAHVCAPVRDCTRPLEALPASIFC</sequence>
<organism evidence="1 2">
    <name type="scientific">Burkholderia cenocepacia</name>
    <dbReference type="NCBI Taxonomy" id="95486"/>
    <lineage>
        <taxon>Bacteria</taxon>
        <taxon>Pseudomonadati</taxon>
        <taxon>Pseudomonadota</taxon>
        <taxon>Betaproteobacteria</taxon>
        <taxon>Burkholderiales</taxon>
        <taxon>Burkholderiaceae</taxon>
        <taxon>Burkholderia</taxon>
        <taxon>Burkholderia cepacia complex</taxon>
    </lineage>
</organism>
<proteinExistence type="predicted"/>
<accession>A0A6J5J5W2</accession>
<reference evidence="1 2" key="1">
    <citation type="submission" date="2020-04" db="EMBL/GenBank/DDBJ databases">
        <authorList>
            <person name="Depoorter E."/>
        </authorList>
    </citation>
    <scope>NUCLEOTIDE SEQUENCE [LARGE SCALE GENOMIC DNA]</scope>
    <source>
        <strain evidence="1 2">BCC0132</strain>
    </source>
</reference>
<gene>
    <name evidence="1" type="ORF">BCO9919_02568</name>
</gene>
<dbReference type="EMBL" id="CABWIK020000011">
    <property type="protein sequence ID" value="CAB3966958.1"/>
    <property type="molecule type" value="Genomic_DNA"/>
</dbReference>
<dbReference type="AlphaFoldDB" id="A0A6J5J5W2"/>
<protein>
    <submittedName>
        <fullName evidence="1">Uncharacterized protein</fullName>
    </submittedName>
</protein>
<evidence type="ECO:0000313" key="1">
    <source>
        <dbReference type="EMBL" id="CAB3966958.1"/>
    </source>
</evidence>
<evidence type="ECO:0000313" key="2">
    <source>
        <dbReference type="Proteomes" id="UP000494322"/>
    </source>
</evidence>
<dbReference type="Proteomes" id="UP000494322">
    <property type="component" value="Unassembled WGS sequence"/>
</dbReference>